<feature type="region of interest" description="Disordered" evidence="1">
    <location>
        <begin position="1"/>
        <end position="29"/>
    </location>
</feature>
<evidence type="ECO:0000313" key="3">
    <source>
        <dbReference type="Proteomes" id="UP000240883"/>
    </source>
</evidence>
<proteinExistence type="predicted"/>
<accession>A0A2T2PCZ9</accession>
<reference evidence="2 3" key="1">
    <citation type="journal article" date="2018" name="Front. Microbiol.">
        <title>Genome-Wide Analysis of Corynespora cassiicola Leaf Fall Disease Putative Effectors.</title>
        <authorList>
            <person name="Lopez D."/>
            <person name="Ribeiro S."/>
            <person name="Label P."/>
            <person name="Fumanal B."/>
            <person name="Venisse J.S."/>
            <person name="Kohler A."/>
            <person name="de Oliveira R.R."/>
            <person name="Labutti K."/>
            <person name="Lipzen A."/>
            <person name="Lail K."/>
            <person name="Bauer D."/>
            <person name="Ohm R.A."/>
            <person name="Barry K.W."/>
            <person name="Spatafora J."/>
            <person name="Grigoriev I.V."/>
            <person name="Martin F.M."/>
            <person name="Pujade-Renaud V."/>
        </authorList>
    </citation>
    <scope>NUCLEOTIDE SEQUENCE [LARGE SCALE GENOMIC DNA]</scope>
    <source>
        <strain evidence="2 3">Philippines</strain>
    </source>
</reference>
<feature type="compositionally biased region" description="Low complexity" evidence="1">
    <location>
        <begin position="100"/>
        <end position="111"/>
    </location>
</feature>
<evidence type="ECO:0000256" key="1">
    <source>
        <dbReference type="SAM" id="MobiDB-lite"/>
    </source>
</evidence>
<evidence type="ECO:0000313" key="2">
    <source>
        <dbReference type="EMBL" id="PSN75504.1"/>
    </source>
</evidence>
<dbReference type="Proteomes" id="UP000240883">
    <property type="component" value="Unassembled WGS sequence"/>
</dbReference>
<dbReference type="AlphaFoldDB" id="A0A2T2PCZ9"/>
<keyword evidence="3" id="KW-1185">Reference proteome</keyword>
<name>A0A2T2PCZ9_CORCC</name>
<feature type="region of interest" description="Disordered" evidence="1">
    <location>
        <begin position="48"/>
        <end position="118"/>
    </location>
</feature>
<protein>
    <submittedName>
        <fullName evidence="2">Uncharacterized protein</fullName>
    </submittedName>
</protein>
<organism evidence="2 3">
    <name type="scientific">Corynespora cassiicola Philippines</name>
    <dbReference type="NCBI Taxonomy" id="1448308"/>
    <lineage>
        <taxon>Eukaryota</taxon>
        <taxon>Fungi</taxon>
        <taxon>Dikarya</taxon>
        <taxon>Ascomycota</taxon>
        <taxon>Pezizomycotina</taxon>
        <taxon>Dothideomycetes</taxon>
        <taxon>Pleosporomycetidae</taxon>
        <taxon>Pleosporales</taxon>
        <taxon>Corynesporascaceae</taxon>
        <taxon>Corynespora</taxon>
    </lineage>
</organism>
<feature type="non-terminal residue" evidence="2">
    <location>
        <position position="1"/>
    </location>
</feature>
<sequence>NGQRKGWSARGPESQSHRGRGRASVVPAAASQGLGRGFWKDNLLAQSRRHQSCAAEPSPRSAAQGPCHEKARRVAATGDGRRARAMSARARQPCERAGEATKTTTTAATATGGWEDGRAAVGQPLSQRARRAHQACRAATN</sequence>
<dbReference type="EMBL" id="KZ678128">
    <property type="protein sequence ID" value="PSN75504.1"/>
    <property type="molecule type" value="Genomic_DNA"/>
</dbReference>
<gene>
    <name evidence="2" type="ORF">BS50DRAFT_644399</name>
</gene>